<dbReference type="AlphaFoldDB" id="B1FG32"/>
<proteinExistence type="predicted"/>
<evidence type="ECO:0000313" key="1">
    <source>
        <dbReference type="EMBL" id="EDT03463.1"/>
    </source>
</evidence>
<comment type="caution">
    <text evidence="1">The sequence shown here is derived from an EMBL/GenBank/DDBJ whole genome shotgun (WGS) entry which is preliminary data.</text>
</comment>
<protein>
    <submittedName>
        <fullName evidence="1">Uncharacterized protein</fullName>
    </submittedName>
</protein>
<dbReference type="EMBL" id="ABLC01000068">
    <property type="protein sequence ID" value="EDT03463.1"/>
    <property type="molecule type" value="Genomic_DNA"/>
</dbReference>
<organism evidence="1 2">
    <name type="scientific">Burkholderia ambifaria IOP40-10</name>
    <dbReference type="NCBI Taxonomy" id="396596"/>
    <lineage>
        <taxon>Bacteria</taxon>
        <taxon>Pseudomonadati</taxon>
        <taxon>Pseudomonadota</taxon>
        <taxon>Betaproteobacteria</taxon>
        <taxon>Burkholderiales</taxon>
        <taxon>Burkholderiaceae</taxon>
        <taxon>Burkholderia</taxon>
        <taxon>Burkholderia cepacia complex</taxon>
    </lineage>
</organism>
<gene>
    <name evidence="1" type="ORF">BamIOP4010DRAFT_2992</name>
</gene>
<name>B1FG32_9BURK</name>
<sequence length="182" mass="20861">MVRVEHDPVRPRALLEGTGRAAGRTCAARKRAMEQAVRDMRCLRRGQHVALTPREPLAIFEQAQFRAPVHADMAIRADAERASCIEIVACGEQAVAEIRFGRRAQARNRTALSECERFAFVDVRRMHEAPARVDVETLEQPLYGPRAKRRDTGVDFRCLFRNVDMHWCARRHRVESFKRGAQ</sequence>
<reference evidence="1 2" key="1">
    <citation type="submission" date="2008-03" db="EMBL/GenBank/DDBJ databases">
        <title>Sequencing of the draft genome and assembly of Burkholderia ambifaria IOP40-10.</title>
        <authorList>
            <consortium name="US DOE Joint Genome Institute (JGI-PGF)"/>
            <person name="Copeland A."/>
            <person name="Lucas S."/>
            <person name="Lapidus A."/>
            <person name="Glavina del Rio T."/>
            <person name="Dalin E."/>
            <person name="Tice H."/>
            <person name="Bruce D."/>
            <person name="Goodwin L."/>
            <person name="Pitluck S."/>
            <person name="Larimer F."/>
            <person name="Land M.L."/>
            <person name="Hauser L."/>
            <person name="Tiedje J."/>
            <person name="Richardson P."/>
        </authorList>
    </citation>
    <scope>NUCLEOTIDE SEQUENCE [LARGE SCALE GENOMIC DNA]</scope>
    <source>
        <strain evidence="1 2">IOP40-10</strain>
    </source>
</reference>
<dbReference type="Proteomes" id="UP000005463">
    <property type="component" value="Unassembled WGS sequence"/>
</dbReference>
<evidence type="ECO:0000313" key="2">
    <source>
        <dbReference type="Proteomes" id="UP000005463"/>
    </source>
</evidence>
<accession>B1FG32</accession>